<dbReference type="InterPro" id="IPR000640">
    <property type="entry name" value="EFG_V-like"/>
</dbReference>
<proteinExistence type="predicted"/>
<keyword evidence="3" id="KW-1185">Reference proteome</keyword>
<dbReference type="Pfam" id="PF00679">
    <property type="entry name" value="EFG_C"/>
    <property type="match status" value="1"/>
</dbReference>
<dbReference type="Proteomes" id="UP000054477">
    <property type="component" value="Unassembled WGS sequence"/>
</dbReference>
<evidence type="ECO:0000259" key="1">
    <source>
        <dbReference type="Pfam" id="PF00679"/>
    </source>
</evidence>
<name>A0A0C9X6M6_9AGAR</name>
<dbReference type="SUPFAM" id="SSF54980">
    <property type="entry name" value="EF-G C-terminal domain-like"/>
    <property type="match status" value="1"/>
</dbReference>
<accession>A0A0C9X6M6</accession>
<feature type="domain" description="Elongation factor EFG" evidence="1">
    <location>
        <begin position="1"/>
        <end position="65"/>
    </location>
</feature>
<sequence length="167" mass="18483">GSVVQKLKMRKGEMVNYETEEDRWVKVLMEVPARGLIGYMAGEFKNDIHGQGTINPIFKGYEPYRVAIDTGRNGALISMAAGESSGCAMVPLQARGVLFIHQRKVRSVSCAFLPPSPPNSLTLPPTSLPITLHPGMVIDESLASRNSSPTYEPPGRMRRLYWLRRGL</sequence>
<feature type="non-terminal residue" evidence="2">
    <location>
        <position position="1"/>
    </location>
</feature>
<evidence type="ECO:0000313" key="2">
    <source>
        <dbReference type="EMBL" id="KIJ92062.1"/>
    </source>
</evidence>
<protein>
    <recommendedName>
        <fullName evidence="1">Elongation factor EFG domain-containing protein</fullName>
    </recommendedName>
</protein>
<reference evidence="2 3" key="1">
    <citation type="submission" date="2014-04" db="EMBL/GenBank/DDBJ databases">
        <authorList>
            <consortium name="DOE Joint Genome Institute"/>
            <person name="Kuo A."/>
            <person name="Kohler A."/>
            <person name="Nagy L.G."/>
            <person name="Floudas D."/>
            <person name="Copeland A."/>
            <person name="Barry K.W."/>
            <person name="Cichocki N."/>
            <person name="Veneault-Fourrey C."/>
            <person name="LaButti K."/>
            <person name="Lindquist E.A."/>
            <person name="Lipzen A."/>
            <person name="Lundell T."/>
            <person name="Morin E."/>
            <person name="Murat C."/>
            <person name="Sun H."/>
            <person name="Tunlid A."/>
            <person name="Henrissat B."/>
            <person name="Grigoriev I.V."/>
            <person name="Hibbett D.S."/>
            <person name="Martin F."/>
            <person name="Nordberg H.P."/>
            <person name="Cantor M.N."/>
            <person name="Hua S.X."/>
        </authorList>
    </citation>
    <scope>NUCLEOTIDE SEQUENCE [LARGE SCALE GENOMIC DNA]</scope>
    <source>
        <strain evidence="2 3">LaAM-08-1</strain>
    </source>
</reference>
<dbReference type="EMBL" id="KN838942">
    <property type="protein sequence ID" value="KIJ92062.1"/>
    <property type="molecule type" value="Genomic_DNA"/>
</dbReference>
<dbReference type="Gene3D" id="3.30.70.240">
    <property type="match status" value="1"/>
</dbReference>
<dbReference type="STRING" id="1095629.A0A0C9X6M6"/>
<dbReference type="HOGENOM" id="CLU_1598446_0_0_1"/>
<reference evidence="3" key="2">
    <citation type="submission" date="2015-01" db="EMBL/GenBank/DDBJ databases">
        <title>Evolutionary Origins and Diversification of the Mycorrhizal Mutualists.</title>
        <authorList>
            <consortium name="DOE Joint Genome Institute"/>
            <consortium name="Mycorrhizal Genomics Consortium"/>
            <person name="Kohler A."/>
            <person name="Kuo A."/>
            <person name="Nagy L.G."/>
            <person name="Floudas D."/>
            <person name="Copeland A."/>
            <person name="Barry K.W."/>
            <person name="Cichocki N."/>
            <person name="Veneault-Fourrey C."/>
            <person name="LaButti K."/>
            <person name="Lindquist E.A."/>
            <person name="Lipzen A."/>
            <person name="Lundell T."/>
            <person name="Morin E."/>
            <person name="Murat C."/>
            <person name="Riley R."/>
            <person name="Ohm R."/>
            <person name="Sun H."/>
            <person name="Tunlid A."/>
            <person name="Henrissat B."/>
            <person name="Grigoriev I.V."/>
            <person name="Hibbett D.S."/>
            <person name="Martin F."/>
        </authorList>
    </citation>
    <scope>NUCLEOTIDE SEQUENCE [LARGE SCALE GENOMIC DNA]</scope>
    <source>
        <strain evidence="3">LaAM-08-1</strain>
    </source>
</reference>
<evidence type="ECO:0000313" key="3">
    <source>
        <dbReference type="Proteomes" id="UP000054477"/>
    </source>
</evidence>
<organism evidence="2 3">
    <name type="scientific">Laccaria amethystina LaAM-08-1</name>
    <dbReference type="NCBI Taxonomy" id="1095629"/>
    <lineage>
        <taxon>Eukaryota</taxon>
        <taxon>Fungi</taxon>
        <taxon>Dikarya</taxon>
        <taxon>Basidiomycota</taxon>
        <taxon>Agaricomycotina</taxon>
        <taxon>Agaricomycetes</taxon>
        <taxon>Agaricomycetidae</taxon>
        <taxon>Agaricales</taxon>
        <taxon>Agaricineae</taxon>
        <taxon>Hydnangiaceae</taxon>
        <taxon>Laccaria</taxon>
    </lineage>
</organism>
<dbReference type="AlphaFoldDB" id="A0A0C9X6M6"/>
<dbReference type="OrthoDB" id="364892at2759"/>
<dbReference type="InterPro" id="IPR035647">
    <property type="entry name" value="EFG_III/V"/>
</dbReference>
<gene>
    <name evidence="2" type="ORF">K443DRAFT_114170</name>
</gene>